<organism evidence="1 2">
    <name type="scientific">Rozella allomycis (strain CSF55)</name>
    <dbReference type="NCBI Taxonomy" id="988480"/>
    <lineage>
        <taxon>Eukaryota</taxon>
        <taxon>Fungi</taxon>
        <taxon>Fungi incertae sedis</taxon>
        <taxon>Cryptomycota</taxon>
        <taxon>Cryptomycota incertae sedis</taxon>
        <taxon>Rozella</taxon>
    </lineage>
</organism>
<dbReference type="InterPro" id="IPR029063">
    <property type="entry name" value="SAM-dependent_MTases_sf"/>
</dbReference>
<dbReference type="AlphaFoldDB" id="A0A4P9YNP4"/>
<evidence type="ECO:0000313" key="1">
    <source>
        <dbReference type="EMBL" id="RKP21346.1"/>
    </source>
</evidence>
<dbReference type="Pfam" id="PF10294">
    <property type="entry name" value="Methyltransf_16"/>
    <property type="match status" value="1"/>
</dbReference>
<proteinExistence type="predicted"/>
<protein>
    <submittedName>
        <fullName evidence="1">Uncharacterized protein</fullName>
    </submittedName>
</protein>
<accession>A0A4P9YNP4</accession>
<name>A0A4P9YNP4_ROZAC</name>
<dbReference type="InterPro" id="IPR019410">
    <property type="entry name" value="Methyltransf_16"/>
</dbReference>
<evidence type="ECO:0000313" key="2">
    <source>
        <dbReference type="Proteomes" id="UP000281549"/>
    </source>
</evidence>
<gene>
    <name evidence="1" type="ORF">ROZALSC1DRAFT_27248</name>
</gene>
<sequence>MTTQKYINNELLNIYEDESTLKIGIRIPLETPFIDADGDYVYDEHHEIQFNSDLKVKTNLNEVGFMQAECILELGSGVGLCGAVCGILCRGVVYVTGKNIRIFGLDTREVIENCKSNLSAYKNVVAKCLDWVQSFLSNSLTGAGSMDDISEDDLRYILHSNYTAIVASDSIHMQKFKISCI</sequence>
<dbReference type="Proteomes" id="UP000281549">
    <property type="component" value="Unassembled WGS sequence"/>
</dbReference>
<reference evidence="2" key="1">
    <citation type="journal article" date="2018" name="Nat. Microbiol.">
        <title>Leveraging single-cell genomics to expand the fungal tree of life.</title>
        <authorList>
            <person name="Ahrendt S.R."/>
            <person name="Quandt C.A."/>
            <person name="Ciobanu D."/>
            <person name="Clum A."/>
            <person name="Salamov A."/>
            <person name="Andreopoulos B."/>
            <person name="Cheng J.F."/>
            <person name="Woyke T."/>
            <person name="Pelin A."/>
            <person name="Henrissat B."/>
            <person name="Reynolds N.K."/>
            <person name="Benny G.L."/>
            <person name="Smith M.E."/>
            <person name="James T.Y."/>
            <person name="Grigoriev I.V."/>
        </authorList>
    </citation>
    <scope>NUCLEOTIDE SEQUENCE [LARGE SCALE GENOMIC DNA]</scope>
    <source>
        <strain evidence="2">CSF55</strain>
    </source>
</reference>
<dbReference type="Gene3D" id="3.40.50.150">
    <property type="entry name" value="Vaccinia Virus protein VP39"/>
    <property type="match status" value="1"/>
</dbReference>
<dbReference type="SUPFAM" id="SSF53335">
    <property type="entry name" value="S-adenosyl-L-methionine-dependent methyltransferases"/>
    <property type="match status" value="1"/>
</dbReference>
<dbReference type="EMBL" id="ML004964">
    <property type="protein sequence ID" value="RKP21346.1"/>
    <property type="molecule type" value="Genomic_DNA"/>
</dbReference>